<proteinExistence type="predicted"/>
<organism evidence="1 3">
    <name type="scientific">Avibacterium gallinarum</name>
    <name type="common">Pasteurella gallinarum</name>
    <dbReference type="NCBI Taxonomy" id="755"/>
    <lineage>
        <taxon>Bacteria</taxon>
        <taxon>Pseudomonadati</taxon>
        <taxon>Pseudomonadota</taxon>
        <taxon>Gammaproteobacteria</taxon>
        <taxon>Pasteurellales</taxon>
        <taxon>Pasteurellaceae</taxon>
        <taxon>Avibacterium</taxon>
    </lineage>
</organism>
<dbReference type="Proteomes" id="UP000255113">
    <property type="component" value="Unassembled WGS sequence"/>
</dbReference>
<sequence length="68" mass="7828">MKKALSLIVLYSVLLLGSELLYRIVFAVPALPMGKLVENYAFILVFVALLYKSRTMLTSCFLCNKFYW</sequence>
<reference evidence="1 3" key="1">
    <citation type="submission" date="2018-06" db="EMBL/GenBank/DDBJ databases">
        <authorList>
            <consortium name="Pathogen Informatics"/>
            <person name="Doyle S."/>
        </authorList>
    </citation>
    <scope>NUCLEOTIDE SEQUENCE [LARGE SCALE GENOMIC DNA]</scope>
    <source>
        <strain evidence="1 3">NCTC11188</strain>
    </source>
</reference>
<dbReference type="Proteomes" id="UP000294683">
    <property type="component" value="Unassembled WGS sequence"/>
</dbReference>
<name>A0A379AWB4_AVIGA</name>
<reference evidence="2 4" key="2">
    <citation type="submission" date="2019-03" db="EMBL/GenBank/DDBJ databases">
        <title>Genomic Encyclopedia of Type Strains, Phase IV (KMG-IV): sequencing the most valuable type-strain genomes for metagenomic binning, comparative biology and taxonomic classification.</title>
        <authorList>
            <person name="Goeker M."/>
        </authorList>
    </citation>
    <scope>NUCLEOTIDE SEQUENCE [LARGE SCALE GENOMIC DNA]</scope>
    <source>
        <strain evidence="2 4">DSM 17481</strain>
    </source>
</reference>
<evidence type="ECO:0000313" key="4">
    <source>
        <dbReference type="Proteomes" id="UP000294683"/>
    </source>
</evidence>
<dbReference type="EMBL" id="UGSQ01000003">
    <property type="protein sequence ID" value="SUB26627.1"/>
    <property type="molecule type" value="Genomic_DNA"/>
</dbReference>
<evidence type="ECO:0000313" key="2">
    <source>
        <dbReference type="EMBL" id="TDP30128.1"/>
    </source>
</evidence>
<dbReference type="AlphaFoldDB" id="A0A379AWB4"/>
<gene>
    <name evidence="2" type="ORF">EV689_101152</name>
    <name evidence="1" type="ORF">NCTC11188_00984</name>
</gene>
<accession>A0A379AWB4</accession>
<keyword evidence="4" id="KW-1185">Reference proteome</keyword>
<evidence type="ECO:0000313" key="3">
    <source>
        <dbReference type="Proteomes" id="UP000255113"/>
    </source>
</evidence>
<protein>
    <submittedName>
        <fullName evidence="1">Uncharacterized protein</fullName>
    </submittedName>
</protein>
<evidence type="ECO:0000313" key="1">
    <source>
        <dbReference type="EMBL" id="SUB26627.1"/>
    </source>
</evidence>
<dbReference type="EMBL" id="SNXJ01000001">
    <property type="protein sequence ID" value="TDP30128.1"/>
    <property type="molecule type" value="Genomic_DNA"/>
</dbReference>